<name>A0AAW1ITP5_POPJA</name>
<dbReference type="FunFam" id="2.70.98.30:FF:000003">
    <property type="entry name" value="Alpha-mannosidase"/>
    <property type="match status" value="1"/>
</dbReference>
<evidence type="ECO:0000256" key="3">
    <source>
        <dbReference type="ARBA" id="ARBA00022723"/>
    </source>
</evidence>
<dbReference type="Pfam" id="PF17677">
    <property type="entry name" value="Glyco_hydro38C2"/>
    <property type="match status" value="1"/>
</dbReference>
<dbReference type="InterPro" id="IPR013780">
    <property type="entry name" value="Glyco_hydro_b"/>
</dbReference>
<comment type="caution">
    <text evidence="9">The sequence shown here is derived from an EMBL/GenBank/DDBJ whole genome shotgun (WGS) entry which is preliminary data.</text>
</comment>
<dbReference type="InterPro" id="IPR015341">
    <property type="entry name" value="Glyco_hydro_38_cen"/>
</dbReference>
<evidence type="ECO:0000313" key="10">
    <source>
        <dbReference type="Proteomes" id="UP001458880"/>
    </source>
</evidence>
<dbReference type="SUPFAM" id="SSF74650">
    <property type="entry name" value="Galactose mutarotase-like"/>
    <property type="match status" value="1"/>
</dbReference>
<evidence type="ECO:0000256" key="5">
    <source>
        <dbReference type="ARBA" id="ARBA00022833"/>
    </source>
</evidence>
<dbReference type="InterPro" id="IPR011682">
    <property type="entry name" value="Glyco_hydro_38_C"/>
</dbReference>
<proteinExistence type="inferred from homology"/>
<dbReference type="AlphaFoldDB" id="A0AAW1ITP5"/>
<sequence length="697" mass="78900">MGDDFNYQDALTNFKNMDKIVKGFKDFPQYFENKLINVFYSTPSCYVKAVNENATPKGVAFPLKTDDFFPYASDPHTYWTGYYTSRPTSKRFERQANNILQVTKQLASFFKQSENKLNGLRKLQEAMGIMQHHDAITGTEKQHVADDYHRILTKAIQGSLHTVNNLLPLLLITESSEVPILNLQHCLLANVSICEVSQLNEFIAVVYNPLSRPVSHYVRLPVQSPNLQVEGPNGEVVPSEILPSIDLFSHLSADNPAPLELVFLADDIPALGAKLYKVAINNKKATRSPLIQRNSVFSIGDSMNGVDLDPSTGLLQSSRGSNLGFDSRASGAYIFRPHPDHPEAKSFDRTINITTYIGDLVDEIHQTFSTWATQVIRLYKNTNYVEFDWLVGPIDVDDLNGREVISRFSTNLNTDDIFYTDSNGREMIQRRRDHRNTYTYTSEEKVSGNYYPVTSKIVLKDPRQNLEFAVLNDRAQGGSSLTSGQVELMVHRRLLNDDAFGVGEALNEMQYGMGLIARGQHYVTFGPSSVSYGKSSAAIQRDIAQQKLLAPLTFVSSATDLWIYLKKEFAGLTRNLPDNVQLLTLEPWRSSDNTLLLRLEHVLEKDEDHTLSMNATVDLNGLFTYFDIVSIQEMTLDGNQPLHESERLEWVVGNEFKYYYVSPTGRKTNYTQAPFKYNMVDLSPMQIRTFLLTVTYV</sequence>
<dbReference type="EMBL" id="JASPKY010000554">
    <property type="protein sequence ID" value="KAK9693086.1"/>
    <property type="molecule type" value="Genomic_DNA"/>
</dbReference>
<dbReference type="Proteomes" id="UP001458880">
    <property type="component" value="Unassembled WGS sequence"/>
</dbReference>
<dbReference type="Gene3D" id="2.70.98.30">
    <property type="entry name" value="Golgi alpha-mannosidase II, domain 4"/>
    <property type="match status" value="1"/>
</dbReference>
<accession>A0AAW1ITP5</accession>
<dbReference type="Pfam" id="PF07748">
    <property type="entry name" value="Glyco_hydro_38C"/>
    <property type="match status" value="1"/>
</dbReference>
<evidence type="ECO:0000256" key="1">
    <source>
        <dbReference type="ARBA" id="ARBA00001947"/>
    </source>
</evidence>
<keyword evidence="4 9" id="KW-0378">Hydrolase</keyword>
<keyword evidence="10" id="KW-1185">Reference proteome</keyword>
<dbReference type="PANTHER" id="PTHR11607">
    <property type="entry name" value="ALPHA-MANNOSIDASE"/>
    <property type="match status" value="1"/>
</dbReference>
<keyword evidence="5" id="KW-0862">Zinc</keyword>
<dbReference type="InterPro" id="IPR011330">
    <property type="entry name" value="Glyco_hydro/deAcase_b/a-brl"/>
</dbReference>
<dbReference type="Gene3D" id="2.60.40.1360">
    <property type="match status" value="1"/>
</dbReference>
<dbReference type="GO" id="GO:0046872">
    <property type="term" value="F:metal ion binding"/>
    <property type="evidence" value="ECO:0007669"/>
    <property type="project" value="UniProtKB-KW"/>
</dbReference>
<reference evidence="9 10" key="1">
    <citation type="journal article" date="2024" name="BMC Genomics">
        <title>De novo assembly and annotation of Popillia japonica's genome with initial clues to its potential as an invasive pest.</title>
        <authorList>
            <person name="Cucini C."/>
            <person name="Boschi S."/>
            <person name="Funari R."/>
            <person name="Cardaioli E."/>
            <person name="Iannotti N."/>
            <person name="Marturano G."/>
            <person name="Paoli F."/>
            <person name="Bruttini M."/>
            <person name="Carapelli A."/>
            <person name="Frati F."/>
            <person name="Nardi F."/>
        </authorList>
    </citation>
    <scope>NUCLEOTIDE SEQUENCE [LARGE SCALE GENOMIC DNA]</scope>
    <source>
        <strain evidence="9">DMR45628</strain>
    </source>
</reference>
<evidence type="ECO:0000313" key="9">
    <source>
        <dbReference type="EMBL" id="KAK9693086.1"/>
    </source>
</evidence>
<dbReference type="SUPFAM" id="SSF88688">
    <property type="entry name" value="Families 57/38 glycoside transferase middle domain"/>
    <property type="match status" value="1"/>
</dbReference>
<protein>
    <submittedName>
        <fullName evidence="9">Glycosyl hydrolases family 38 C-terminal beta sandwich domain</fullName>
    </submittedName>
</protein>
<organism evidence="9 10">
    <name type="scientific">Popillia japonica</name>
    <name type="common">Japanese beetle</name>
    <dbReference type="NCBI Taxonomy" id="7064"/>
    <lineage>
        <taxon>Eukaryota</taxon>
        <taxon>Metazoa</taxon>
        <taxon>Ecdysozoa</taxon>
        <taxon>Arthropoda</taxon>
        <taxon>Hexapoda</taxon>
        <taxon>Insecta</taxon>
        <taxon>Pterygota</taxon>
        <taxon>Neoptera</taxon>
        <taxon>Endopterygota</taxon>
        <taxon>Coleoptera</taxon>
        <taxon>Polyphaga</taxon>
        <taxon>Scarabaeiformia</taxon>
        <taxon>Scarabaeidae</taxon>
        <taxon>Rutelinae</taxon>
        <taxon>Popillia</taxon>
    </lineage>
</organism>
<dbReference type="FunFam" id="1.20.1270.50:FF:000003">
    <property type="entry name" value="Alpha-mannosidase"/>
    <property type="match status" value="1"/>
</dbReference>
<keyword evidence="7" id="KW-0326">Glycosidase</keyword>
<evidence type="ECO:0000259" key="8">
    <source>
        <dbReference type="SMART" id="SM00872"/>
    </source>
</evidence>
<dbReference type="InterPro" id="IPR028995">
    <property type="entry name" value="Glyco_hydro_57/38_cen_sf"/>
</dbReference>
<dbReference type="InterPro" id="IPR041147">
    <property type="entry name" value="GH38_C"/>
</dbReference>
<dbReference type="SMART" id="SM00872">
    <property type="entry name" value="Alpha-mann_mid"/>
    <property type="match status" value="1"/>
</dbReference>
<keyword evidence="3" id="KW-0479">Metal-binding</keyword>
<evidence type="ECO:0000256" key="6">
    <source>
        <dbReference type="ARBA" id="ARBA00023157"/>
    </source>
</evidence>
<feature type="domain" description="Glycoside hydrolase family 38 central" evidence="8">
    <location>
        <begin position="77"/>
        <end position="152"/>
    </location>
</feature>
<dbReference type="GO" id="GO:0005764">
    <property type="term" value="C:lysosome"/>
    <property type="evidence" value="ECO:0007669"/>
    <property type="project" value="TreeGrafter"/>
</dbReference>
<dbReference type="Gene3D" id="2.60.40.1180">
    <property type="entry name" value="Golgi alpha-mannosidase II"/>
    <property type="match status" value="1"/>
</dbReference>
<dbReference type="GO" id="GO:0006013">
    <property type="term" value="P:mannose metabolic process"/>
    <property type="evidence" value="ECO:0007669"/>
    <property type="project" value="InterPro"/>
</dbReference>
<dbReference type="SUPFAM" id="SSF88713">
    <property type="entry name" value="Glycoside hydrolase/deacetylase"/>
    <property type="match status" value="1"/>
</dbReference>
<evidence type="ECO:0000256" key="7">
    <source>
        <dbReference type="ARBA" id="ARBA00023295"/>
    </source>
</evidence>
<dbReference type="Pfam" id="PF09261">
    <property type="entry name" value="Alpha-mann_mid"/>
    <property type="match status" value="1"/>
</dbReference>
<dbReference type="GO" id="GO:0004559">
    <property type="term" value="F:alpha-mannosidase activity"/>
    <property type="evidence" value="ECO:0007669"/>
    <property type="project" value="InterPro"/>
</dbReference>
<evidence type="ECO:0000256" key="2">
    <source>
        <dbReference type="ARBA" id="ARBA00009792"/>
    </source>
</evidence>
<dbReference type="FunFam" id="1.20.1270.50:FF:000002">
    <property type="entry name" value="Alpha-mannosidase"/>
    <property type="match status" value="1"/>
</dbReference>
<dbReference type="InterPro" id="IPR050843">
    <property type="entry name" value="Glycosyl_Hydrlase_38"/>
</dbReference>
<dbReference type="GO" id="GO:0030246">
    <property type="term" value="F:carbohydrate binding"/>
    <property type="evidence" value="ECO:0007669"/>
    <property type="project" value="InterPro"/>
</dbReference>
<comment type="similarity">
    <text evidence="2">Belongs to the glycosyl hydrolase 38 family.</text>
</comment>
<comment type="cofactor">
    <cofactor evidence="1">
        <name>Zn(2+)</name>
        <dbReference type="ChEBI" id="CHEBI:29105"/>
    </cofactor>
</comment>
<keyword evidence="6" id="KW-1015">Disulfide bond</keyword>
<dbReference type="InterPro" id="IPR011013">
    <property type="entry name" value="Gal_mutarotase_sf_dom"/>
</dbReference>
<dbReference type="PANTHER" id="PTHR11607:SF3">
    <property type="entry name" value="LYSOSOMAL ALPHA-MANNOSIDASE"/>
    <property type="match status" value="1"/>
</dbReference>
<evidence type="ECO:0000256" key="4">
    <source>
        <dbReference type="ARBA" id="ARBA00022801"/>
    </source>
</evidence>
<dbReference type="InterPro" id="IPR037094">
    <property type="entry name" value="Glyco_hydro_38_cen_sf"/>
</dbReference>
<dbReference type="Gene3D" id="1.20.1270.50">
    <property type="entry name" value="Glycoside hydrolase family 38, central domain"/>
    <property type="match status" value="2"/>
</dbReference>
<gene>
    <name evidence="9" type="ORF">QE152_g34435</name>
</gene>